<dbReference type="OrthoDB" id="510958at2759"/>
<sequence>MLQDLSTRCAIYTKQQDGTFTQCENFAFTPINGGIQFDKNIPFFVEEADISTLFICRSHYLLIQNPSEFNNLNTQINSQKEEEDFTEEFTNFVQQISNKKQINFNQSEEYLKSQLITKNLLEKYRKPVNCAQMNESTRNRFDSLSTTALRRYKKFFKLPNRSGAISKQQLLDGINEHFRNIVADPKEVMTNFMFTINHKLNCLDNSSEENK</sequence>
<dbReference type="GO" id="GO:0003712">
    <property type="term" value="F:transcription coregulator activity"/>
    <property type="evidence" value="ECO:0007669"/>
    <property type="project" value="TreeGrafter"/>
</dbReference>
<organism evidence="8 9">
    <name type="scientific">Meloidogyne enterolobii</name>
    <name type="common">Root-knot nematode worm</name>
    <name type="synonym">Meloidogyne mayaguensis</name>
    <dbReference type="NCBI Taxonomy" id="390850"/>
    <lineage>
        <taxon>Eukaryota</taxon>
        <taxon>Metazoa</taxon>
        <taxon>Ecdysozoa</taxon>
        <taxon>Nematoda</taxon>
        <taxon>Chromadorea</taxon>
        <taxon>Rhabditida</taxon>
        <taxon>Tylenchina</taxon>
        <taxon>Tylenchomorpha</taxon>
        <taxon>Tylenchoidea</taxon>
        <taxon>Meloidogynidae</taxon>
        <taxon>Meloidogyninae</taxon>
        <taxon>Meloidogyne</taxon>
    </lineage>
</organism>
<dbReference type="Proteomes" id="UP000580250">
    <property type="component" value="Unassembled WGS sequence"/>
</dbReference>
<evidence type="ECO:0000256" key="2">
    <source>
        <dbReference type="ARBA" id="ARBA00006283"/>
    </source>
</evidence>
<proteinExistence type="inferred from homology"/>
<dbReference type="GO" id="GO:0006355">
    <property type="term" value="P:regulation of DNA-templated transcription"/>
    <property type="evidence" value="ECO:0007669"/>
    <property type="project" value="TreeGrafter"/>
</dbReference>
<evidence type="ECO:0000256" key="4">
    <source>
        <dbReference type="ARBA" id="ARBA00023015"/>
    </source>
</evidence>
<evidence type="ECO:0000256" key="1">
    <source>
        <dbReference type="ARBA" id="ARBA00004123"/>
    </source>
</evidence>
<evidence type="ECO:0000313" key="9">
    <source>
        <dbReference type="Proteomes" id="UP000580250"/>
    </source>
</evidence>
<comment type="subcellular location">
    <subcellularLocation>
        <location evidence="1">Nucleus</location>
    </subcellularLocation>
</comment>
<dbReference type="PANTHER" id="PTHR13286:SF6">
    <property type="entry name" value="HISTONE DEACETYLASE COMPLEX SUBUNIT SAP30L-RELATED"/>
    <property type="match status" value="1"/>
</dbReference>
<keyword evidence="4" id="KW-0805">Transcription regulation</keyword>
<accession>A0A6V7TNM6</accession>
<keyword evidence="6" id="KW-0539">Nucleus</keyword>
<reference evidence="8 9" key="1">
    <citation type="submission" date="2020-08" db="EMBL/GenBank/DDBJ databases">
        <authorList>
            <person name="Koutsovoulos G."/>
            <person name="Danchin GJ E."/>
        </authorList>
    </citation>
    <scope>NUCLEOTIDE SEQUENCE [LARGE SCALE GENOMIC DNA]</scope>
</reference>
<evidence type="ECO:0000256" key="3">
    <source>
        <dbReference type="ARBA" id="ARBA00022491"/>
    </source>
</evidence>
<gene>
    <name evidence="8" type="ORF">MENT_LOCUS2285</name>
</gene>
<dbReference type="Pfam" id="PF13867">
    <property type="entry name" value="SAP30_Sin3_bdg"/>
    <property type="match status" value="1"/>
</dbReference>
<evidence type="ECO:0000256" key="5">
    <source>
        <dbReference type="ARBA" id="ARBA00023163"/>
    </source>
</evidence>
<evidence type="ECO:0000256" key="6">
    <source>
        <dbReference type="ARBA" id="ARBA00023242"/>
    </source>
</evidence>
<feature type="domain" description="Histone deacetylase complex subunit SAP30 Sin3 binding" evidence="7">
    <location>
        <begin position="144"/>
        <end position="195"/>
    </location>
</feature>
<dbReference type="InterPro" id="IPR024145">
    <property type="entry name" value="His_deAcase_SAP30/SAP30L"/>
</dbReference>
<protein>
    <recommendedName>
        <fullName evidence="7">Histone deacetylase complex subunit SAP30 Sin3 binding domain-containing protein</fullName>
    </recommendedName>
</protein>
<keyword evidence="3" id="KW-0678">Repressor</keyword>
<evidence type="ECO:0000259" key="7">
    <source>
        <dbReference type="Pfam" id="PF13867"/>
    </source>
</evidence>
<evidence type="ECO:0000313" key="8">
    <source>
        <dbReference type="EMBL" id="CAD2128552.1"/>
    </source>
</evidence>
<dbReference type="InterPro" id="IPR038291">
    <property type="entry name" value="SAP30_C_sf"/>
</dbReference>
<dbReference type="GO" id="GO:0000118">
    <property type="term" value="C:histone deacetylase complex"/>
    <property type="evidence" value="ECO:0007669"/>
    <property type="project" value="TreeGrafter"/>
</dbReference>
<dbReference type="Gene3D" id="6.10.160.20">
    <property type="match status" value="1"/>
</dbReference>
<keyword evidence="5" id="KW-0804">Transcription</keyword>
<name>A0A6V7TNM6_MELEN</name>
<dbReference type="InterPro" id="IPR025718">
    <property type="entry name" value="SAP30_Sin3-bd"/>
</dbReference>
<comment type="caution">
    <text evidence="8">The sequence shown here is derived from an EMBL/GenBank/DDBJ whole genome shotgun (WGS) entry which is preliminary data.</text>
</comment>
<dbReference type="AlphaFoldDB" id="A0A6V7TNM6"/>
<comment type="similarity">
    <text evidence="2">Belongs to the SAP30 family.</text>
</comment>
<dbReference type="PANTHER" id="PTHR13286">
    <property type="entry name" value="SAP30"/>
    <property type="match status" value="1"/>
</dbReference>
<dbReference type="EMBL" id="CAJEWN010000007">
    <property type="protein sequence ID" value="CAD2128552.1"/>
    <property type="molecule type" value="Genomic_DNA"/>
</dbReference>